<name>A0A7S4BUJ8_CHRCT</name>
<dbReference type="Pfam" id="PF00651">
    <property type="entry name" value="BTB"/>
    <property type="match status" value="1"/>
</dbReference>
<dbReference type="CDD" id="cd18186">
    <property type="entry name" value="BTB_POZ_ZBTB_KLHL-like"/>
    <property type="match status" value="1"/>
</dbReference>
<dbReference type="InterPro" id="IPR051625">
    <property type="entry name" value="Signaling_Regulatory_Domain"/>
</dbReference>
<evidence type="ECO:0000256" key="3">
    <source>
        <dbReference type="SAM" id="MobiDB-lite"/>
    </source>
</evidence>
<organism evidence="5">
    <name type="scientific">Chrysotila carterae</name>
    <name type="common">Marine alga</name>
    <name type="synonym">Syracosphaera carterae</name>
    <dbReference type="NCBI Taxonomy" id="13221"/>
    <lineage>
        <taxon>Eukaryota</taxon>
        <taxon>Haptista</taxon>
        <taxon>Haptophyta</taxon>
        <taxon>Prymnesiophyceae</taxon>
        <taxon>Isochrysidales</taxon>
        <taxon>Isochrysidaceae</taxon>
        <taxon>Chrysotila</taxon>
    </lineage>
</organism>
<dbReference type="Pfam" id="PF25390">
    <property type="entry name" value="WD40_RLD"/>
    <property type="match status" value="1"/>
</dbReference>
<dbReference type="InterPro" id="IPR058923">
    <property type="entry name" value="RCC1-like_dom"/>
</dbReference>
<dbReference type="PANTHER" id="PTHR22872">
    <property type="entry name" value="BTK-BINDING PROTEIN-RELATED"/>
    <property type="match status" value="1"/>
</dbReference>
<dbReference type="Gene3D" id="3.30.710.10">
    <property type="entry name" value="Potassium Channel Kv1.1, Chain A"/>
    <property type="match status" value="1"/>
</dbReference>
<feature type="repeat" description="RCC1" evidence="2">
    <location>
        <begin position="90"/>
        <end position="155"/>
    </location>
</feature>
<dbReference type="AlphaFoldDB" id="A0A7S4BUJ8"/>
<accession>A0A7S4BUJ8</accession>
<dbReference type="SUPFAM" id="SSF54695">
    <property type="entry name" value="POZ domain"/>
    <property type="match status" value="1"/>
</dbReference>
<dbReference type="InterPro" id="IPR000408">
    <property type="entry name" value="Reg_chr_condens"/>
</dbReference>
<dbReference type="PROSITE" id="PS50012">
    <property type="entry name" value="RCC1_3"/>
    <property type="match status" value="6"/>
</dbReference>
<dbReference type="InterPro" id="IPR000210">
    <property type="entry name" value="BTB/POZ_dom"/>
</dbReference>
<evidence type="ECO:0000256" key="2">
    <source>
        <dbReference type="PROSITE-ProRule" id="PRU00235"/>
    </source>
</evidence>
<feature type="repeat" description="RCC1" evidence="2">
    <location>
        <begin position="284"/>
        <end position="347"/>
    </location>
</feature>
<evidence type="ECO:0000259" key="4">
    <source>
        <dbReference type="PROSITE" id="PS50097"/>
    </source>
</evidence>
<protein>
    <recommendedName>
        <fullName evidence="4">BTB domain-containing protein</fullName>
    </recommendedName>
</protein>
<reference evidence="5" key="1">
    <citation type="submission" date="2021-01" db="EMBL/GenBank/DDBJ databases">
        <authorList>
            <person name="Corre E."/>
            <person name="Pelletier E."/>
            <person name="Niang G."/>
            <person name="Scheremetjew M."/>
            <person name="Finn R."/>
            <person name="Kale V."/>
            <person name="Holt S."/>
            <person name="Cochrane G."/>
            <person name="Meng A."/>
            <person name="Brown T."/>
            <person name="Cohen L."/>
        </authorList>
    </citation>
    <scope>NUCLEOTIDE SEQUENCE</scope>
    <source>
        <strain evidence="5">CCMP645</strain>
    </source>
</reference>
<keyword evidence="1" id="KW-0677">Repeat</keyword>
<feature type="repeat" description="RCC1" evidence="2">
    <location>
        <begin position="24"/>
        <end position="89"/>
    </location>
</feature>
<gene>
    <name evidence="5" type="ORF">PCAR00345_LOCUS29618</name>
</gene>
<feature type="region of interest" description="Disordered" evidence="3">
    <location>
        <begin position="608"/>
        <end position="641"/>
    </location>
</feature>
<proteinExistence type="predicted"/>
<sequence>MRDVPAPRQVCCAGGHSLALTASGDVLSWGSAKRGLLGQTSAPETALEADPDDESEVFRTSPRRVDALEGRTIVSIACAESHNLALDADGRVWAWGSAEHGRLGIAETDALPSDPYDTTTLHKIQPVPTVVCGLQGKRVTQLACADFHSLCLTEQGDVWAWGSARYGLLAMEDVSGLRTFPDDEHEVFQPTPIFLEGLRGTRIVQVSCAKQHNVVVDQSGGVWAWGSARYGRVGIENIGELPTDPDDEQEVFTPEPTLLHALRGEVIVQVACAAYHSLALSADGEVWAWGSARYGLLGLDDVDALPADPDDEQEVFQPTPTRVDGLCGKRVVQVVCSEQNSMAVCADGDVWSWGAADCGLLGTDDVDSLASEEALRTSILVGPIYFSAAPLQLPGVHDAVQVALANKHALVLCALDRDEATGAAGVCAALGKLLDDGTGADVHFTVGDSSRTFRAHRLILCARSEYFSRMFGETATASGLAEAALQQVRVEECTEFAFEAMLRWIYTGRVDLHDETLADVVDVADRYQLLELRQACARYMRDQLTLQNSMLFWECACRCKDEMLQARCFRVIVDNFDAVRGTEEFRSAIRRSDAFYDAVMQSVTVKRPAASPLKSRRRRQRSQEAGSSRLAELNDMSDDSE</sequence>
<dbReference type="InterPro" id="IPR009091">
    <property type="entry name" value="RCC1/BLIP-II"/>
</dbReference>
<feature type="domain" description="BTB" evidence="4">
    <location>
        <begin position="440"/>
        <end position="514"/>
    </location>
</feature>
<dbReference type="Gene3D" id="2.130.10.30">
    <property type="entry name" value="Regulator of chromosome condensation 1/beta-lactamase-inhibitor protein II"/>
    <property type="match status" value="2"/>
</dbReference>
<dbReference type="SMART" id="SM00225">
    <property type="entry name" value="BTB"/>
    <property type="match status" value="1"/>
</dbReference>
<feature type="repeat" description="RCC1" evidence="2">
    <location>
        <begin position="156"/>
        <end position="219"/>
    </location>
</feature>
<evidence type="ECO:0000313" key="5">
    <source>
        <dbReference type="EMBL" id="CAE0776979.1"/>
    </source>
</evidence>
<dbReference type="PROSITE" id="PS50097">
    <property type="entry name" value="BTB"/>
    <property type="match status" value="1"/>
</dbReference>
<feature type="repeat" description="RCC1" evidence="2">
    <location>
        <begin position="348"/>
        <end position="415"/>
    </location>
</feature>
<dbReference type="EMBL" id="HBIZ01046229">
    <property type="protein sequence ID" value="CAE0776979.1"/>
    <property type="molecule type" value="Transcribed_RNA"/>
</dbReference>
<dbReference type="InterPro" id="IPR011333">
    <property type="entry name" value="SKP1/BTB/POZ_sf"/>
</dbReference>
<dbReference type="SUPFAM" id="SSF50985">
    <property type="entry name" value="RCC1/BLIP-II"/>
    <property type="match status" value="2"/>
</dbReference>
<dbReference type="PRINTS" id="PR00633">
    <property type="entry name" value="RCCNDNSATION"/>
</dbReference>
<dbReference type="CDD" id="cd14733">
    <property type="entry name" value="BACK"/>
    <property type="match status" value="1"/>
</dbReference>
<evidence type="ECO:0000256" key="1">
    <source>
        <dbReference type="ARBA" id="ARBA00022737"/>
    </source>
</evidence>
<feature type="repeat" description="RCC1" evidence="2">
    <location>
        <begin position="220"/>
        <end position="283"/>
    </location>
</feature>